<organism evidence="3">
    <name type="scientific">Desulfofervidus auxilii</name>
    <dbReference type="NCBI Taxonomy" id="1621989"/>
    <lineage>
        <taxon>Bacteria</taxon>
        <taxon>Pseudomonadati</taxon>
        <taxon>Thermodesulfobacteriota</taxon>
        <taxon>Candidatus Desulfofervidia</taxon>
        <taxon>Candidatus Desulfofervidales</taxon>
        <taxon>Candidatus Desulfofervidaceae</taxon>
        <taxon>Candidatus Desulfofervidus</taxon>
    </lineage>
</organism>
<dbReference type="InterPro" id="IPR001296">
    <property type="entry name" value="Glyco_trans_1"/>
</dbReference>
<dbReference type="Pfam" id="PF13439">
    <property type="entry name" value="Glyco_transf_4"/>
    <property type="match status" value="1"/>
</dbReference>
<dbReference type="GO" id="GO:0016758">
    <property type="term" value="F:hexosyltransferase activity"/>
    <property type="evidence" value="ECO:0007669"/>
    <property type="project" value="TreeGrafter"/>
</dbReference>
<dbReference type="AlphaFoldDB" id="A0A7C0Y3D8"/>
<feature type="domain" description="Glycosyltransferase subfamily 4-like N-terminal" evidence="2">
    <location>
        <begin position="51"/>
        <end position="164"/>
    </location>
</feature>
<evidence type="ECO:0000259" key="1">
    <source>
        <dbReference type="Pfam" id="PF00534"/>
    </source>
</evidence>
<dbReference type="InterPro" id="IPR028098">
    <property type="entry name" value="Glyco_trans_4-like_N"/>
</dbReference>
<dbReference type="EMBL" id="DRBS01000319">
    <property type="protein sequence ID" value="HDD44907.1"/>
    <property type="molecule type" value="Genomic_DNA"/>
</dbReference>
<gene>
    <name evidence="3" type="ORF">ENG63_08630</name>
</gene>
<evidence type="ECO:0000259" key="2">
    <source>
        <dbReference type="Pfam" id="PF13439"/>
    </source>
</evidence>
<reference evidence="3" key="1">
    <citation type="journal article" date="2020" name="mSystems">
        <title>Genome- and Community-Level Interaction Insights into Carbon Utilization and Element Cycling Functions of Hydrothermarchaeota in Hydrothermal Sediment.</title>
        <authorList>
            <person name="Zhou Z."/>
            <person name="Liu Y."/>
            <person name="Xu W."/>
            <person name="Pan J."/>
            <person name="Luo Z.H."/>
            <person name="Li M."/>
        </authorList>
    </citation>
    <scope>NUCLEOTIDE SEQUENCE [LARGE SCALE GENOMIC DNA]</scope>
    <source>
        <strain evidence="3">HyVt-233</strain>
    </source>
</reference>
<comment type="caution">
    <text evidence="3">The sequence shown here is derived from an EMBL/GenBank/DDBJ whole genome shotgun (WGS) entry which is preliminary data.</text>
</comment>
<sequence length="364" mass="42466">MNKNFLYILMTLPYLKAKGGVANFYNYVLPYLNDSNFKFDLLEIGSAKNKKKLFYRLRDQLRFKTHLKYKPDLVFINPSIEIKSFLRDGLFVWQAKRKNLPVLVFFHGWNNKFAEKVSTKFYWFFKKTFAKADCFIVLASDFKKQLREWGIKVPIYILNTAVDDRLLKDFNIREKIKQAKKNKVLKILFLARIEKEKGIFETIDAFNMLVLKKLSVKLSIAGDGPALKEVKEYVNFLHINQYVNFLGYVTGKKKIETFISHDIYCFPTYYGEGMPVSLLEAMAFGLPVVTRPVGGIKDFFENGKHGFLTNSKDPKILAELMEKILKNDHLFKSISLYNHQFVKKNFMASKVAEKLKNIIKSCVN</sequence>
<dbReference type="PANTHER" id="PTHR45947">
    <property type="entry name" value="SULFOQUINOVOSYL TRANSFERASE SQD2"/>
    <property type="match status" value="1"/>
</dbReference>
<dbReference type="Proteomes" id="UP000886289">
    <property type="component" value="Unassembled WGS sequence"/>
</dbReference>
<dbReference type="Gene3D" id="3.40.50.2000">
    <property type="entry name" value="Glycogen Phosphorylase B"/>
    <property type="match status" value="2"/>
</dbReference>
<dbReference type="PANTHER" id="PTHR45947:SF3">
    <property type="entry name" value="SULFOQUINOVOSYL TRANSFERASE SQD2"/>
    <property type="match status" value="1"/>
</dbReference>
<dbReference type="SUPFAM" id="SSF53756">
    <property type="entry name" value="UDP-Glycosyltransferase/glycogen phosphorylase"/>
    <property type="match status" value="1"/>
</dbReference>
<dbReference type="InterPro" id="IPR050194">
    <property type="entry name" value="Glycosyltransferase_grp1"/>
</dbReference>
<evidence type="ECO:0000313" key="3">
    <source>
        <dbReference type="EMBL" id="HDD44907.1"/>
    </source>
</evidence>
<feature type="domain" description="Glycosyl transferase family 1" evidence="1">
    <location>
        <begin position="175"/>
        <end position="331"/>
    </location>
</feature>
<dbReference type="Pfam" id="PF00534">
    <property type="entry name" value="Glycos_transf_1"/>
    <property type="match status" value="1"/>
</dbReference>
<name>A0A7C0Y3D8_DESA2</name>
<protein>
    <submittedName>
        <fullName evidence="3">Glycosyltransferase family 1 protein</fullName>
    </submittedName>
</protein>
<proteinExistence type="predicted"/>
<accession>A0A7C0Y3D8</accession>